<reference evidence="12 13" key="1">
    <citation type="submission" date="2023-10" db="EMBL/GenBank/DDBJ databases">
        <title>complete genome sequence of Corynebacterium pseudokroppenstedtii P15-C1.</title>
        <authorList>
            <person name="Bruggemann H."/>
            <person name="Poehlein A."/>
        </authorList>
    </citation>
    <scope>NUCLEOTIDE SEQUENCE [LARGE SCALE GENOMIC DNA]</scope>
    <source>
        <strain evidence="12 13">P15_C1</strain>
    </source>
</reference>
<dbReference type="AlphaFoldDB" id="A0AAU0Q0C5"/>
<feature type="region of interest" description="Disordered" evidence="11">
    <location>
        <begin position="1"/>
        <end position="35"/>
    </location>
</feature>
<evidence type="ECO:0000256" key="4">
    <source>
        <dbReference type="ARBA" id="ARBA00022884"/>
    </source>
</evidence>
<keyword evidence="4 8" id="KW-0694">RNA-binding</keyword>
<keyword evidence="2 8" id="KW-0820">tRNA-binding</keyword>
<keyword evidence="8" id="KW-0963">Cytoplasm</keyword>
<keyword evidence="13" id="KW-1185">Reference proteome</keyword>
<dbReference type="RefSeq" id="WP_221924008.1">
    <property type="nucleotide sequence ID" value="NZ_CP137757.1"/>
</dbReference>
<dbReference type="Gene3D" id="3.40.50.1470">
    <property type="entry name" value="Peptidyl-tRNA hydrolase"/>
    <property type="match status" value="1"/>
</dbReference>
<dbReference type="KEGG" id="cpsk:Q0N40_03055"/>
<feature type="active site" description="Proton acceptor" evidence="8">
    <location>
        <position position="45"/>
    </location>
</feature>
<dbReference type="PANTHER" id="PTHR17224">
    <property type="entry name" value="PEPTIDYL-TRNA HYDROLASE"/>
    <property type="match status" value="1"/>
</dbReference>
<dbReference type="InterPro" id="IPR036416">
    <property type="entry name" value="Pept_tRNA_hydro_sf"/>
</dbReference>
<feature type="compositionally biased region" description="Low complexity" evidence="11">
    <location>
        <begin position="1"/>
        <end position="27"/>
    </location>
</feature>
<evidence type="ECO:0000256" key="6">
    <source>
        <dbReference type="ARBA" id="ARBA00048707"/>
    </source>
</evidence>
<dbReference type="GO" id="GO:0006515">
    <property type="term" value="P:protein quality control for misfolded or incompletely synthesized proteins"/>
    <property type="evidence" value="ECO:0007669"/>
    <property type="project" value="UniProtKB-UniRule"/>
</dbReference>
<evidence type="ECO:0000256" key="1">
    <source>
        <dbReference type="ARBA" id="ARBA00013260"/>
    </source>
</evidence>
<evidence type="ECO:0000256" key="11">
    <source>
        <dbReference type="SAM" id="MobiDB-lite"/>
    </source>
</evidence>
<evidence type="ECO:0000256" key="2">
    <source>
        <dbReference type="ARBA" id="ARBA00022555"/>
    </source>
</evidence>
<comment type="function">
    <text evidence="8">Catalyzes the release of premature peptidyl moieties from peptidyl-tRNA molecules trapped in stalled 50S ribosomal subunits, and thus maintains levels of free tRNAs and 50S ribosomes.</text>
</comment>
<feature type="site" description="Discriminates between blocked and unblocked aminoacyl-tRNA" evidence="8">
    <location>
        <position position="35"/>
    </location>
</feature>
<organism evidence="12 13">
    <name type="scientific">Corynebacterium pseudokroppenstedtii</name>
    <dbReference type="NCBI Taxonomy" id="2804917"/>
    <lineage>
        <taxon>Bacteria</taxon>
        <taxon>Bacillati</taxon>
        <taxon>Actinomycetota</taxon>
        <taxon>Actinomycetes</taxon>
        <taxon>Mycobacteriales</taxon>
        <taxon>Corynebacteriaceae</taxon>
        <taxon>Corynebacterium</taxon>
    </lineage>
</organism>
<dbReference type="NCBIfam" id="TIGR00447">
    <property type="entry name" value="pth"/>
    <property type="match status" value="1"/>
</dbReference>
<evidence type="ECO:0000256" key="5">
    <source>
        <dbReference type="ARBA" id="ARBA00038063"/>
    </source>
</evidence>
<dbReference type="HAMAP" id="MF_00083">
    <property type="entry name" value="Pept_tRNA_hydro_bact"/>
    <property type="match status" value="1"/>
</dbReference>
<evidence type="ECO:0000313" key="12">
    <source>
        <dbReference type="EMBL" id="WPF25542.1"/>
    </source>
</evidence>
<dbReference type="InterPro" id="IPR001328">
    <property type="entry name" value="Pept_tRNA_hydro"/>
</dbReference>
<comment type="subunit">
    <text evidence="8">Monomer.</text>
</comment>
<evidence type="ECO:0000256" key="10">
    <source>
        <dbReference type="RuleBase" id="RU004320"/>
    </source>
</evidence>
<feature type="binding site" evidence="8">
    <location>
        <position position="40"/>
    </location>
    <ligand>
        <name>tRNA</name>
        <dbReference type="ChEBI" id="CHEBI:17843"/>
    </ligand>
</feature>
<feature type="site" description="Stabilizes the basic form of H active site to accept a proton" evidence="8">
    <location>
        <position position="126"/>
    </location>
</feature>
<dbReference type="PROSITE" id="PS01195">
    <property type="entry name" value="PEPT_TRNA_HYDROL_1"/>
    <property type="match status" value="1"/>
</dbReference>
<evidence type="ECO:0000256" key="7">
    <source>
        <dbReference type="ARBA" id="ARBA00050038"/>
    </source>
</evidence>
<accession>A0AAU0Q0C5</accession>
<evidence type="ECO:0000256" key="8">
    <source>
        <dbReference type="HAMAP-Rule" id="MF_00083"/>
    </source>
</evidence>
<evidence type="ECO:0000313" key="13">
    <source>
        <dbReference type="Proteomes" id="UP001174314"/>
    </source>
</evidence>
<dbReference type="CDD" id="cd00462">
    <property type="entry name" value="PTH"/>
    <property type="match status" value="1"/>
</dbReference>
<dbReference type="FunFam" id="3.40.50.1470:FF:000001">
    <property type="entry name" value="Peptidyl-tRNA hydrolase"/>
    <property type="match status" value="1"/>
</dbReference>
<dbReference type="GO" id="GO:0005737">
    <property type="term" value="C:cytoplasm"/>
    <property type="evidence" value="ECO:0007669"/>
    <property type="project" value="UniProtKB-SubCell"/>
</dbReference>
<name>A0AAU0Q0C5_9CORY</name>
<comment type="similarity">
    <text evidence="5 8 10">Belongs to the PTH family.</text>
</comment>
<feature type="binding site" evidence="8">
    <location>
        <position position="147"/>
    </location>
    <ligand>
        <name>tRNA</name>
        <dbReference type="ChEBI" id="CHEBI:17843"/>
    </ligand>
</feature>
<feature type="binding site" evidence="8">
    <location>
        <position position="101"/>
    </location>
    <ligand>
        <name>tRNA</name>
        <dbReference type="ChEBI" id="CHEBI:17843"/>
    </ligand>
</feature>
<dbReference type="InterPro" id="IPR018171">
    <property type="entry name" value="Pept_tRNA_hydro_CS"/>
</dbReference>
<dbReference type="GO" id="GO:0004045">
    <property type="term" value="F:peptidyl-tRNA hydrolase activity"/>
    <property type="evidence" value="ECO:0007669"/>
    <property type="project" value="UniProtKB-UniRule"/>
</dbReference>
<comment type="catalytic activity">
    <reaction evidence="6 8 9">
        <text>an N-acyl-L-alpha-aminoacyl-tRNA + H2O = an N-acyl-L-amino acid + a tRNA + H(+)</text>
        <dbReference type="Rhea" id="RHEA:54448"/>
        <dbReference type="Rhea" id="RHEA-COMP:10123"/>
        <dbReference type="Rhea" id="RHEA-COMP:13883"/>
        <dbReference type="ChEBI" id="CHEBI:15377"/>
        <dbReference type="ChEBI" id="CHEBI:15378"/>
        <dbReference type="ChEBI" id="CHEBI:59874"/>
        <dbReference type="ChEBI" id="CHEBI:78442"/>
        <dbReference type="ChEBI" id="CHEBI:138191"/>
        <dbReference type="EC" id="3.1.1.29"/>
    </reaction>
</comment>
<dbReference type="GO" id="GO:0072344">
    <property type="term" value="P:rescue of stalled ribosome"/>
    <property type="evidence" value="ECO:0007669"/>
    <property type="project" value="UniProtKB-UniRule"/>
</dbReference>
<proteinExistence type="inferred from homology"/>
<dbReference type="Proteomes" id="UP001174314">
    <property type="component" value="Chromosome"/>
</dbReference>
<dbReference type="PROSITE" id="PS01196">
    <property type="entry name" value="PEPT_TRNA_HYDROL_2"/>
    <property type="match status" value="1"/>
</dbReference>
<dbReference type="EC" id="3.1.1.29" evidence="1 8"/>
<gene>
    <name evidence="8 12" type="primary">pth</name>
    <name evidence="12" type="ORF">Q0N40_03055</name>
</gene>
<sequence length="222" mass="23566">MFSTSQSRGGSAPRRSPGRSQGSGSQPFLIIGLGNPGSQYEGTRHNIGQMALDEVASRALPAPVTLSRHKKTNTDSAQMSLSGPNGSSVSLILGRPRSYMNLSGGPTSALARFFHIPPQNVIVLHDDLDLDFGAVCLKRGGGEGGHNGLRDITKALGTKDYLRVRLGIGRPPGRMSPADFVLKKFSTRESVDVDLMCSTAADAVELLATHGLEYAQNTIHGR</sequence>
<dbReference type="SUPFAM" id="SSF53178">
    <property type="entry name" value="Peptidyl-tRNA hydrolase-like"/>
    <property type="match status" value="1"/>
</dbReference>
<dbReference type="GO" id="GO:0000049">
    <property type="term" value="F:tRNA binding"/>
    <property type="evidence" value="ECO:0007669"/>
    <property type="project" value="UniProtKB-UniRule"/>
</dbReference>
<comment type="function">
    <text evidence="8">Hydrolyzes ribosome-free peptidyl-tRNAs (with 1 or more amino acids incorporated), which drop off the ribosome during protein synthesis, or as a result of ribosome stalling.</text>
</comment>
<dbReference type="PANTHER" id="PTHR17224:SF1">
    <property type="entry name" value="PEPTIDYL-TRNA HYDROLASE"/>
    <property type="match status" value="1"/>
</dbReference>
<feature type="binding site" evidence="8">
    <location>
        <position position="99"/>
    </location>
    <ligand>
        <name>tRNA</name>
        <dbReference type="ChEBI" id="CHEBI:17843"/>
    </ligand>
</feature>
<evidence type="ECO:0000256" key="3">
    <source>
        <dbReference type="ARBA" id="ARBA00022801"/>
    </source>
</evidence>
<keyword evidence="3 8" id="KW-0378">Hydrolase</keyword>
<dbReference type="Pfam" id="PF01195">
    <property type="entry name" value="Pept_tRNA_hydro"/>
    <property type="match status" value="1"/>
</dbReference>
<evidence type="ECO:0000256" key="9">
    <source>
        <dbReference type="RuleBase" id="RU000673"/>
    </source>
</evidence>
<protein>
    <recommendedName>
        <fullName evidence="7 8">Peptidyl-tRNA hydrolase</fullName>
        <shortName evidence="8">Pth</shortName>
        <ecNumber evidence="1 8">3.1.1.29</ecNumber>
    </recommendedName>
</protein>
<comment type="subcellular location">
    <subcellularLocation>
        <location evidence="8">Cytoplasm</location>
    </subcellularLocation>
</comment>
<dbReference type="EMBL" id="CP137757">
    <property type="protein sequence ID" value="WPF25542.1"/>
    <property type="molecule type" value="Genomic_DNA"/>
</dbReference>